<protein>
    <submittedName>
        <fullName evidence="2">Uncharacterized protein</fullName>
    </submittedName>
</protein>
<feature type="region of interest" description="Disordered" evidence="1">
    <location>
        <begin position="1"/>
        <end position="138"/>
    </location>
</feature>
<name>A0A319C1Y4_ASPVC</name>
<organism evidence="2 3">
    <name type="scientific">Aspergillus vadensis (strain CBS 113365 / IMI 142717 / IBT 24658)</name>
    <dbReference type="NCBI Taxonomy" id="1448311"/>
    <lineage>
        <taxon>Eukaryota</taxon>
        <taxon>Fungi</taxon>
        <taxon>Dikarya</taxon>
        <taxon>Ascomycota</taxon>
        <taxon>Pezizomycotina</taxon>
        <taxon>Eurotiomycetes</taxon>
        <taxon>Eurotiomycetidae</taxon>
        <taxon>Eurotiales</taxon>
        <taxon>Aspergillaceae</taxon>
        <taxon>Aspergillus</taxon>
        <taxon>Aspergillus subgen. Circumdati</taxon>
    </lineage>
</organism>
<evidence type="ECO:0000313" key="2">
    <source>
        <dbReference type="EMBL" id="PYH72233.1"/>
    </source>
</evidence>
<gene>
    <name evidence="2" type="ORF">BO88DRAFT_423067</name>
</gene>
<dbReference type="AlphaFoldDB" id="A0A319C1Y4"/>
<reference evidence="2" key="1">
    <citation type="submission" date="2016-12" db="EMBL/GenBank/DDBJ databases">
        <title>The genomes of Aspergillus section Nigri reveals drivers in fungal speciation.</title>
        <authorList>
            <consortium name="DOE Joint Genome Institute"/>
            <person name="Vesth T.C."/>
            <person name="Nybo J."/>
            <person name="Theobald S."/>
            <person name="Brandl J."/>
            <person name="Frisvad J.C."/>
            <person name="Nielsen K.F."/>
            <person name="Lyhne E.K."/>
            <person name="Kogle M.E."/>
            <person name="Kuo A."/>
            <person name="Riley R."/>
            <person name="Clum A."/>
            <person name="Nolan M."/>
            <person name="Lipzen A."/>
            <person name="Salamov A."/>
            <person name="Henrissat B."/>
            <person name="Wiebenga A."/>
            <person name="De Vries R.P."/>
            <person name="Grigoriev I.V."/>
            <person name="Mortensen U.H."/>
            <person name="Andersen M.R."/>
            <person name="Baker S.E."/>
        </authorList>
    </citation>
    <scope>NUCLEOTIDE SEQUENCE [LARGE SCALE GENOMIC DNA]</scope>
    <source>
        <strain evidence="2">CBS 113365</strain>
    </source>
</reference>
<evidence type="ECO:0000313" key="3">
    <source>
        <dbReference type="Proteomes" id="UP000248405"/>
    </source>
</evidence>
<feature type="compositionally biased region" description="Basic and acidic residues" evidence="1">
    <location>
        <begin position="1"/>
        <end position="20"/>
    </location>
</feature>
<proteinExistence type="predicted"/>
<feature type="compositionally biased region" description="Polar residues" evidence="1">
    <location>
        <begin position="110"/>
        <end position="120"/>
    </location>
</feature>
<evidence type="ECO:0000256" key="1">
    <source>
        <dbReference type="SAM" id="MobiDB-lite"/>
    </source>
</evidence>
<dbReference type="OrthoDB" id="5337545at2759"/>
<dbReference type="RefSeq" id="XP_025566027.1">
    <property type="nucleotide sequence ID" value="XM_025708618.1"/>
</dbReference>
<dbReference type="EMBL" id="KZ821617">
    <property type="protein sequence ID" value="PYH72233.1"/>
    <property type="molecule type" value="Genomic_DNA"/>
</dbReference>
<keyword evidence="3" id="KW-1185">Reference proteome</keyword>
<dbReference type="GeneID" id="37213210"/>
<dbReference type="Proteomes" id="UP000248405">
    <property type="component" value="Unassembled WGS sequence"/>
</dbReference>
<feature type="region of interest" description="Disordered" evidence="1">
    <location>
        <begin position="155"/>
        <end position="178"/>
    </location>
</feature>
<feature type="compositionally biased region" description="Low complexity" evidence="1">
    <location>
        <begin position="64"/>
        <end position="102"/>
    </location>
</feature>
<sequence>MSDQKKRGSDDKVANTHRNETNSSQGTNDRPESPSLATRIQNSASGLAKNVFSAPGSSADSAQLLAGSGKAGHSSSHSALAAAQQYTDSSTTSASSTTGNSSLPAPAETFRSSSTAQQGGFQLPPLSEDEFQHTYGAESLVENNDSFIAGLNADETASKGKGKGKARDTSTDLLSSDATNPITLEQRFLPDRPSLLPSDGDAVVSLLSDQAFDPEFPPTAGEPAELVETELLPMQLTAEEKEMIESFRRLTPPTTSTALPSHDNNNRLTSRSLVPDIGDFLDTLPPESHSDVATLRDTVLTGLPGAADWLSVEDRYQDEVWGYLRPTLEAAAKELESNKESGSTEEGPAVRRLKMILRHMQQ</sequence>
<accession>A0A319C1Y4</accession>
<feature type="compositionally biased region" description="Polar residues" evidence="1">
    <location>
        <begin position="35"/>
        <end position="45"/>
    </location>
</feature>